<dbReference type="EMBL" id="BMGZ01000001">
    <property type="protein sequence ID" value="GGH93848.1"/>
    <property type="molecule type" value="Genomic_DNA"/>
</dbReference>
<dbReference type="AlphaFoldDB" id="A0A8J3A4U7"/>
<dbReference type="InterPro" id="IPR036390">
    <property type="entry name" value="WH_DNA-bd_sf"/>
</dbReference>
<evidence type="ECO:0000313" key="3">
    <source>
        <dbReference type="Proteomes" id="UP000621856"/>
    </source>
</evidence>
<reference evidence="2 4" key="2">
    <citation type="submission" date="2020-02" db="EMBL/GenBank/DDBJ databases">
        <title>Genome sequence of Parvularcula flava strain NH6-79.</title>
        <authorList>
            <person name="Abdul Karim M.H."/>
            <person name="Lam M.Q."/>
            <person name="Chen S.J."/>
            <person name="Yahya A."/>
            <person name="Shahir S."/>
            <person name="Shamsir M.S."/>
            <person name="Chong C.S."/>
        </authorList>
    </citation>
    <scope>NUCLEOTIDE SEQUENCE [LARGE SCALE GENOMIC DNA]</scope>
    <source>
        <strain evidence="2 4">NH6-79</strain>
    </source>
</reference>
<evidence type="ECO:0000313" key="4">
    <source>
        <dbReference type="Proteomes" id="UP000818603"/>
    </source>
</evidence>
<organism evidence="1 3">
    <name type="scientific">Aquisalinus luteolus</name>
    <dbReference type="NCBI Taxonomy" id="1566827"/>
    <lineage>
        <taxon>Bacteria</taxon>
        <taxon>Pseudomonadati</taxon>
        <taxon>Pseudomonadota</taxon>
        <taxon>Alphaproteobacteria</taxon>
        <taxon>Parvularculales</taxon>
        <taxon>Parvularculaceae</taxon>
        <taxon>Aquisalinus</taxon>
    </lineage>
</organism>
<gene>
    <name evidence="2" type="ORF">FF098_003285</name>
    <name evidence="1" type="ORF">GCM10011355_06650</name>
</gene>
<reference evidence="1" key="1">
    <citation type="journal article" date="2014" name="Int. J. Syst. Evol. Microbiol.">
        <title>Complete genome sequence of Corynebacterium casei LMG S-19264T (=DSM 44701T), isolated from a smear-ripened cheese.</title>
        <authorList>
            <consortium name="US DOE Joint Genome Institute (JGI-PGF)"/>
            <person name="Walter F."/>
            <person name="Albersmeier A."/>
            <person name="Kalinowski J."/>
            <person name="Ruckert C."/>
        </authorList>
    </citation>
    <scope>NUCLEOTIDE SEQUENCE</scope>
    <source>
        <strain evidence="1">CGMCC 1.14984</strain>
    </source>
</reference>
<dbReference type="Pfam" id="PF11625">
    <property type="entry name" value="DUF3253"/>
    <property type="match status" value="1"/>
</dbReference>
<protein>
    <submittedName>
        <fullName evidence="2">DUF3253 domain-containing protein</fullName>
    </submittedName>
</protein>
<dbReference type="InterPro" id="IPR036388">
    <property type="entry name" value="WH-like_DNA-bd_sf"/>
</dbReference>
<dbReference type="Proteomes" id="UP000818603">
    <property type="component" value="Unassembled WGS sequence"/>
</dbReference>
<proteinExistence type="predicted"/>
<dbReference type="Proteomes" id="UP000621856">
    <property type="component" value="Unassembled WGS sequence"/>
</dbReference>
<comment type="caution">
    <text evidence="1">The sequence shown here is derived from an EMBL/GenBank/DDBJ whole genome shotgun (WGS) entry which is preliminary data.</text>
</comment>
<dbReference type="SUPFAM" id="SSF46785">
    <property type="entry name" value="Winged helix' DNA-binding domain"/>
    <property type="match status" value="1"/>
</dbReference>
<accession>A0A8J3A4U7</accession>
<keyword evidence="4" id="KW-1185">Reference proteome</keyword>
<sequence>MSKARDAILTLLDKRDPGKSICPSEAAKALSPDNWRPEMHKVREAGRALSDEGLIEVTRKGKPVNPHTVKGVIRYRLK</sequence>
<evidence type="ECO:0000313" key="2">
    <source>
        <dbReference type="EMBL" id="NHK26931.1"/>
    </source>
</evidence>
<reference evidence="1" key="3">
    <citation type="submission" date="2020-09" db="EMBL/GenBank/DDBJ databases">
        <authorList>
            <person name="Sun Q."/>
            <person name="Zhou Y."/>
        </authorList>
    </citation>
    <scope>NUCLEOTIDE SEQUENCE</scope>
    <source>
        <strain evidence="1">CGMCC 1.14984</strain>
    </source>
</reference>
<evidence type="ECO:0000313" key="1">
    <source>
        <dbReference type="EMBL" id="GGH93848.1"/>
    </source>
</evidence>
<dbReference type="InterPro" id="IPR021660">
    <property type="entry name" value="DUF3253"/>
</dbReference>
<dbReference type="EMBL" id="VCJR02000001">
    <property type="protein sequence ID" value="NHK26931.1"/>
    <property type="molecule type" value="Genomic_DNA"/>
</dbReference>
<dbReference type="Gene3D" id="1.10.10.10">
    <property type="entry name" value="Winged helix-like DNA-binding domain superfamily/Winged helix DNA-binding domain"/>
    <property type="match status" value="1"/>
</dbReference>
<name>A0A8J3A4U7_9PROT</name>
<dbReference type="RefSeq" id="WP_155137314.1">
    <property type="nucleotide sequence ID" value="NZ_BMGZ01000001.1"/>
</dbReference>